<protein>
    <recommendedName>
        <fullName evidence="5">DUF2782 domain-containing protein</fullName>
    </recommendedName>
</protein>
<evidence type="ECO:0008006" key="5">
    <source>
        <dbReference type="Google" id="ProtNLM"/>
    </source>
</evidence>
<reference evidence="3 4" key="1">
    <citation type="journal article" date="2016" name="Nat. Commun.">
        <title>Thousands of microbial genomes shed light on interconnected biogeochemical processes in an aquifer system.</title>
        <authorList>
            <person name="Anantharaman K."/>
            <person name="Brown C.T."/>
            <person name="Hug L.A."/>
            <person name="Sharon I."/>
            <person name="Castelle C.J."/>
            <person name="Probst A.J."/>
            <person name="Thomas B.C."/>
            <person name="Singh A."/>
            <person name="Wilkins M.J."/>
            <person name="Karaoz U."/>
            <person name="Brodie E.L."/>
            <person name="Williams K.H."/>
            <person name="Hubbard S.S."/>
            <person name="Banfield J.F."/>
        </authorList>
    </citation>
    <scope>NUCLEOTIDE SEQUENCE [LARGE SCALE GENOMIC DNA]</scope>
</reference>
<gene>
    <name evidence="3" type="ORF">A2V92_05700</name>
</gene>
<dbReference type="Proteomes" id="UP000179344">
    <property type="component" value="Unassembled WGS sequence"/>
</dbReference>
<feature type="chain" id="PRO_5009225492" description="DUF2782 domain-containing protein" evidence="2">
    <location>
        <begin position="26"/>
        <end position="130"/>
    </location>
</feature>
<keyword evidence="2" id="KW-0732">Signal</keyword>
<dbReference type="EMBL" id="MFST01000087">
    <property type="protein sequence ID" value="OGI44072.1"/>
    <property type="molecule type" value="Genomic_DNA"/>
</dbReference>
<evidence type="ECO:0000313" key="3">
    <source>
        <dbReference type="EMBL" id="OGI44072.1"/>
    </source>
</evidence>
<sequence>MRNSLLLLLISLVLFAAAATPDATAAEAKKNAAANKPPATVPAPPPPPENYNPPATPQTPEQELEPEVTITTKGTEIHEEYRVNGKLYMVKVIPAKGKPYYLIDHEGSGKFRRSDLEPAVSIPNWVIKRF</sequence>
<name>A0A1F6TG36_9PROT</name>
<proteinExistence type="predicted"/>
<evidence type="ECO:0000256" key="1">
    <source>
        <dbReference type="SAM" id="MobiDB-lite"/>
    </source>
</evidence>
<dbReference type="InterPro" id="IPR021357">
    <property type="entry name" value="DUF2782"/>
</dbReference>
<evidence type="ECO:0000256" key="2">
    <source>
        <dbReference type="SAM" id="SignalP"/>
    </source>
</evidence>
<feature type="compositionally biased region" description="Pro residues" evidence="1">
    <location>
        <begin position="39"/>
        <end position="57"/>
    </location>
</feature>
<evidence type="ECO:0000313" key="4">
    <source>
        <dbReference type="Proteomes" id="UP000179344"/>
    </source>
</evidence>
<organism evidence="3 4">
    <name type="scientific">Candidatus Muproteobacteria bacterium RBG_16_65_31</name>
    <dbReference type="NCBI Taxonomy" id="1817759"/>
    <lineage>
        <taxon>Bacteria</taxon>
        <taxon>Pseudomonadati</taxon>
        <taxon>Pseudomonadota</taxon>
        <taxon>Candidatus Muproteobacteria</taxon>
    </lineage>
</organism>
<accession>A0A1F6TG36</accession>
<feature type="compositionally biased region" description="Low complexity" evidence="1">
    <location>
        <begin position="24"/>
        <end position="38"/>
    </location>
</feature>
<comment type="caution">
    <text evidence="3">The sequence shown here is derived from an EMBL/GenBank/DDBJ whole genome shotgun (WGS) entry which is preliminary data.</text>
</comment>
<feature type="signal peptide" evidence="2">
    <location>
        <begin position="1"/>
        <end position="25"/>
    </location>
</feature>
<dbReference type="Gene3D" id="2.20.130.30">
    <property type="entry name" value="Protein of unknown function DUF2782"/>
    <property type="match status" value="1"/>
</dbReference>
<dbReference type="AlphaFoldDB" id="A0A1F6TG36"/>
<feature type="region of interest" description="Disordered" evidence="1">
    <location>
        <begin position="24"/>
        <end position="67"/>
    </location>
</feature>
<dbReference type="Pfam" id="PF11191">
    <property type="entry name" value="DUF2782"/>
    <property type="match status" value="1"/>
</dbReference>